<dbReference type="InterPro" id="IPR013785">
    <property type="entry name" value="Aldolase_TIM"/>
</dbReference>
<accession>A0A972FAA3</accession>
<dbReference type="Gene3D" id="3.20.20.70">
    <property type="entry name" value="Aldolase class I"/>
    <property type="match status" value="1"/>
</dbReference>
<dbReference type="PANTHER" id="PTHR42747">
    <property type="entry name" value="NITRONATE MONOOXYGENASE-RELATED"/>
    <property type="match status" value="1"/>
</dbReference>
<protein>
    <submittedName>
        <fullName evidence="1">2-nitropropane dioxygenase</fullName>
    </submittedName>
</protein>
<dbReference type="GO" id="GO:0051213">
    <property type="term" value="F:dioxygenase activity"/>
    <property type="evidence" value="ECO:0007669"/>
    <property type="project" value="UniProtKB-KW"/>
</dbReference>
<evidence type="ECO:0000313" key="2">
    <source>
        <dbReference type="Proteomes" id="UP000599523"/>
    </source>
</evidence>
<evidence type="ECO:0000313" key="1">
    <source>
        <dbReference type="EMBL" id="NMG05299.1"/>
    </source>
</evidence>
<keyword evidence="2" id="KW-1185">Reference proteome</keyword>
<feature type="non-terminal residue" evidence="1">
    <location>
        <position position="61"/>
    </location>
</feature>
<proteinExistence type="predicted"/>
<dbReference type="GO" id="GO:0018580">
    <property type="term" value="F:nitronate monooxygenase activity"/>
    <property type="evidence" value="ECO:0007669"/>
    <property type="project" value="TreeGrafter"/>
</dbReference>
<organism evidence="1 2">
    <name type="scientific">Azoarcus taiwanensis</name>
    <dbReference type="NCBI Taxonomy" id="666964"/>
    <lineage>
        <taxon>Bacteria</taxon>
        <taxon>Pseudomonadati</taxon>
        <taxon>Pseudomonadota</taxon>
        <taxon>Betaproteobacteria</taxon>
        <taxon>Rhodocyclales</taxon>
        <taxon>Zoogloeaceae</taxon>
        <taxon>Azoarcus</taxon>
    </lineage>
</organism>
<keyword evidence="1" id="KW-0560">Oxidoreductase</keyword>
<name>A0A972FAA3_9RHOO</name>
<dbReference type="SUPFAM" id="SSF51412">
    <property type="entry name" value="Inosine monophosphate dehydrogenase (IMPDH)"/>
    <property type="match status" value="1"/>
</dbReference>
<dbReference type="AlphaFoldDB" id="A0A972FAA3"/>
<reference evidence="1" key="1">
    <citation type="submission" date="2019-12" db="EMBL/GenBank/DDBJ databases">
        <title>Comparative genomics gives insights into the taxonomy of the Azoarcus-Aromatoleum group and reveals separate origins of nif in the plant-associated Azoarcus and non-plant-associated Aromatoleum sub-groups.</title>
        <authorList>
            <person name="Lafos M."/>
            <person name="Maluk M."/>
            <person name="Batista M."/>
            <person name="Junghare M."/>
            <person name="Carmona M."/>
            <person name="Faoro H."/>
            <person name="Cruz L.M."/>
            <person name="Battistoni F."/>
            <person name="De Souza E."/>
            <person name="Pedrosa F."/>
            <person name="Chen W.-M."/>
            <person name="Poole P.S."/>
            <person name="Dixon R.A."/>
            <person name="James E.K."/>
        </authorList>
    </citation>
    <scope>NUCLEOTIDE SEQUENCE</scope>
    <source>
        <strain evidence="1">NSC3</strain>
    </source>
</reference>
<gene>
    <name evidence="1" type="ORF">GPA21_20400</name>
</gene>
<dbReference type="PANTHER" id="PTHR42747:SF3">
    <property type="entry name" value="NITRONATE MONOOXYGENASE-RELATED"/>
    <property type="match status" value="1"/>
</dbReference>
<sequence>MPMRLTKLLGIELPITQAPMAGVQGHALTVAVSNAGGLGSLPCAMLSADALRNELTAISRQ</sequence>
<dbReference type="Proteomes" id="UP000599523">
    <property type="component" value="Unassembled WGS sequence"/>
</dbReference>
<keyword evidence="1" id="KW-0223">Dioxygenase</keyword>
<dbReference type="Pfam" id="PF03060">
    <property type="entry name" value="NMO"/>
    <property type="match status" value="1"/>
</dbReference>
<comment type="caution">
    <text evidence="1">The sequence shown here is derived from an EMBL/GenBank/DDBJ whole genome shotgun (WGS) entry which is preliminary data.</text>
</comment>
<dbReference type="EMBL" id="WTVM01000299">
    <property type="protein sequence ID" value="NMG05299.1"/>
    <property type="molecule type" value="Genomic_DNA"/>
</dbReference>